<accession>A0A1S1LIK2</accession>
<organism evidence="2 3">
    <name type="scientific">Mycobacteroides chelonae</name>
    <name type="common">Mycobacterium chelonae</name>
    <dbReference type="NCBI Taxonomy" id="1774"/>
    <lineage>
        <taxon>Bacteria</taxon>
        <taxon>Bacillati</taxon>
        <taxon>Actinomycetota</taxon>
        <taxon>Actinomycetes</taxon>
        <taxon>Mycobacteriales</taxon>
        <taxon>Mycobacteriaceae</taxon>
        <taxon>Mycobacteroides</taxon>
    </lineage>
</organism>
<dbReference type="Proteomes" id="UP000180043">
    <property type="component" value="Unassembled WGS sequence"/>
</dbReference>
<dbReference type="RefSeq" id="WP_070947790.1">
    <property type="nucleotide sequence ID" value="NZ_MLIQ01000042.1"/>
</dbReference>
<evidence type="ECO:0000313" key="2">
    <source>
        <dbReference type="EMBL" id="OHU47172.1"/>
    </source>
</evidence>
<dbReference type="EMBL" id="MLIQ01000042">
    <property type="protein sequence ID" value="OHU47172.1"/>
    <property type="molecule type" value="Genomic_DNA"/>
</dbReference>
<evidence type="ECO:0000256" key="1">
    <source>
        <dbReference type="SAM" id="MobiDB-lite"/>
    </source>
</evidence>
<protein>
    <submittedName>
        <fullName evidence="2">Uncharacterized protein</fullName>
    </submittedName>
</protein>
<evidence type="ECO:0000313" key="3">
    <source>
        <dbReference type="Proteomes" id="UP000180043"/>
    </source>
</evidence>
<feature type="region of interest" description="Disordered" evidence="1">
    <location>
        <begin position="1"/>
        <end position="20"/>
    </location>
</feature>
<feature type="compositionally biased region" description="Low complexity" evidence="1">
    <location>
        <begin position="1"/>
        <end position="13"/>
    </location>
</feature>
<comment type="caution">
    <text evidence="2">The sequence shown here is derived from an EMBL/GenBank/DDBJ whole genome shotgun (WGS) entry which is preliminary data.</text>
</comment>
<dbReference type="AlphaFoldDB" id="A0A1S1LIK2"/>
<reference evidence="2 3" key="1">
    <citation type="submission" date="2016-10" db="EMBL/GenBank/DDBJ databases">
        <title>Evaluation of Human, Veterinary and Environmental Mycobacterium chelonae Isolates by Core Genome Phylogenomic Analysis, Targeted Gene Comparison, and Anti-microbial Susceptibility Patterns: A Tale of Mistaken Identities.</title>
        <authorList>
            <person name="Fogelson S.B."/>
            <person name="Camus A.C."/>
            <person name="Lorenz W."/>
            <person name="Vasireddy R."/>
            <person name="Vasireddy S."/>
            <person name="Smith T."/>
            <person name="Brown-Elliott B.A."/>
            <person name="Wallace R.J.Jr."/>
            <person name="Hasan N.A."/>
            <person name="Reischl U."/>
            <person name="Sanchez S."/>
        </authorList>
    </citation>
    <scope>NUCLEOTIDE SEQUENCE [LARGE SCALE GENOMIC DNA]</scope>
    <source>
        <strain evidence="2 3">15515</strain>
    </source>
</reference>
<gene>
    <name evidence="2" type="ORF">BKG82_26305</name>
</gene>
<proteinExistence type="predicted"/>
<name>A0A1S1LIK2_MYCCH</name>
<sequence>MTENTETALEATEMSTVEDQVSDDAPTAAAVHVLGPDSILTAVDLSDAMRKAHEINSTLVASLPLSPFDPHTWAVPVPEGHFAYPLRPGETVPGGAYQPRPRRVPTSAGDCEAVWKGDWGTVFVNTVLDEDGDPGQVLFFDIEQGSEENGMDPEISAELAEVIAAATDAAAGKALGWRQYRAESPLNGEPDPEHAGMVNTGNGTWEGPTRLAPTFRAPDVVDFARQYLDLGRVVTVYTRVFRTFTDVTEWEPRVYGVPQLGNPAL</sequence>